<proteinExistence type="predicted"/>
<organism evidence="1 2">
    <name type="scientific">Diversispora epigaea</name>
    <dbReference type="NCBI Taxonomy" id="1348612"/>
    <lineage>
        <taxon>Eukaryota</taxon>
        <taxon>Fungi</taxon>
        <taxon>Fungi incertae sedis</taxon>
        <taxon>Mucoromycota</taxon>
        <taxon>Glomeromycotina</taxon>
        <taxon>Glomeromycetes</taxon>
        <taxon>Diversisporales</taxon>
        <taxon>Diversisporaceae</taxon>
        <taxon>Diversispora</taxon>
    </lineage>
</organism>
<keyword evidence="2" id="KW-1185">Reference proteome</keyword>
<dbReference type="EMBL" id="PQFF01000565">
    <property type="protein sequence ID" value="RHZ44771.1"/>
    <property type="molecule type" value="Genomic_DNA"/>
</dbReference>
<evidence type="ECO:0000313" key="2">
    <source>
        <dbReference type="Proteomes" id="UP000266861"/>
    </source>
</evidence>
<reference evidence="1 2" key="1">
    <citation type="submission" date="2018-08" db="EMBL/GenBank/DDBJ databases">
        <title>Genome and evolution of the arbuscular mycorrhizal fungus Diversispora epigaea (formerly Glomus versiforme) and its bacterial endosymbionts.</title>
        <authorList>
            <person name="Sun X."/>
            <person name="Fei Z."/>
            <person name="Harrison M."/>
        </authorList>
    </citation>
    <scope>NUCLEOTIDE SEQUENCE [LARGE SCALE GENOMIC DNA]</scope>
    <source>
        <strain evidence="1 2">IT104</strain>
    </source>
</reference>
<gene>
    <name evidence="1" type="ORF">Glove_709g18</name>
</gene>
<protein>
    <submittedName>
        <fullName evidence="1">Uncharacterized protein</fullName>
    </submittedName>
</protein>
<sequence length="105" mass="11775">MKIETPFDLLHNVNIVTRCVQERCCNHILLPTYKEISSMLSYCEFPAGQRDLPSAEFLVESAISSKINSGYNDSSNLSSNLTNITCLSCNESDIRSTTLLYGIYK</sequence>
<comment type="caution">
    <text evidence="1">The sequence shown here is derived from an EMBL/GenBank/DDBJ whole genome shotgun (WGS) entry which is preliminary data.</text>
</comment>
<dbReference type="OrthoDB" id="2428644at2759"/>
<dbReference type="Proteomes" id="UP000266861">
    <property type="component" value="Unassembled WGS sequence"/>
</dbReference>
<evidence type="ECO:0000313" key="1">
    <source>
        <dbReference type="EMBL" id="RHZ44771.1"/>
    </source>
</evidence>
<accession>A0A397G167</accession>
<name>A0A397G167_9GLOM</name>
<dbReference type="AlphaFoldDB" id="A0A397G167"/>